<keyword evidence="4 8" id="KW-0808">Transferase</keyword>
<organism evidence="8">
    <name type="scientific">Candidatus Berkiella cookevillensis</name>
    <dbReference type="NCBI Taxonomy" id="437022"/>
    <lineage>
        <taxon>Bacteria</taxon>
        <taxon>Pseudomonadati</taxon>
        <taxon>Pseudomonadota</taxon>
        <taxon>Gammaproteobacteria</taxon>
        <taxon>Candidatus Berkiellales</taxon>
        <taxon>Candidatus Berkiellaceae</taxon>
        <taxon>Candidatus Berkiella</taxon>
    </lineage>
</organism>
<evidence type="ECO:0000259" key="7">
    <source>
        <dbReference type="Pfam" id="PF00155"/>
    </source>
</evidence>
<dbReference type="InterPro" id="IPR015424">
    <property type="entry name" value="PyrdxlP-dep_Trfase"/>
</dbReference>
<evidence type="ECO:0000313" key="10">
    <source>
        <dbReference type="Proteomes" id="UP000051494"/>
    </source>
</evidence>
<dbReference type="Gene3D" id="3.90.1150.10">
    <property type="entry name" value="Aspartate Aminotransferase, domain 1"/>
    <property type="match status" value="2"/>
</dbReference>
<keyword evidence="3 8" id="KW-0032">Aminotransferase</keyword>
<feature type="region of interest" description="Disordered" evidence="6">
    <location>
        <begin position="598"/>
        <end position="683"/>
    </location>
</feature>
<dbReference type="InterPro" id="IPR015422">
    <property type="entry name" value="PyrdxlP-dep_Trfase_small"/>
</dbReference>
<evidence type="ECO:0000256" key="4">
    <source>
        <dbReference type="ARBA" id="ARBA00022679"/>
    </source>
</evidence>
<dbReference type="EMBL" id="LKHV02000001">
    <property type="protein sequence ID" value="MCS5708397.1"/>
    <property type="molecule type" value="Genomic_DNA"/>
</dbReference>
<evidence type="ECO:0000313" key="9">
    <source>
        <dbReference type="EMBL" id="MCS5708397.1"/>
    </source>
</evidence>
<dbReference type="STRING" id="437022.CC99x_00246"/>
<reference evidence="9" key="2">
    <citation type="journal article" date="2016" name="Genome Announc.">
        <title>Draft Genome Sequences of Two Novel Amoeba-Resistant Intranuclear Bacteria, 'Candidatus Berkiella cookevillensis' and 'Candidatus Berkiella aquae'.</title>
        <authorList>
            <person name="Mehari Y.T."/>
            <person name="Arivett B.A."/>
            <person name="Farone A.L."/>
            <person name="Gunderson J.H."/>
            <person name="Farone M.B."/>
        </authorList>
    </citation>
    <scope>NUCLEOTIDE SEQUENCE</scope>
    <source>
        <strain evidence="9">CC99</strain>
    </source>
</reference>
<evidence type="ECO:0000256" key="2">
    <source>
        <dbReference type="ARBA" id="ARBA00007441"/>
    </source>
</evidence>
<dbReference type="GO" id="GO:0030170">
    <property type="term" value="F:pyridoxal phosphate binding"/>
    <property type="evidence" value="ECO:0007669"/>
    <property type="project" value="InterPro"/>
</dbReference>
<evidence type="ECO:0000256" key="6">
    <source>
        <dbReference type="SAM" id="MobiDB-lite"/>
    </source>
</evidence>
<dbReference type="Gene3D" id="3.40.640.10">
    <property type="entry name" value="Type I PLP-dependent aspartate aminotransferase-like (Major domain)"/>
    <property type="match status" value="2"/>
</dbReference>
<dbReference type="SUPFAM" id="SSF53383">
    <property type="entry name" value="PLP-dependent transferases"/>
    <property type="match status" value="2"/>
</dbReference>
<dbReference type="EMBL" id="LKHV01000001">
    <property type="protein sequence ID" value="KRG20025.1"/>
    <property type="molecule type" value="Genomic_DNA"/>
</dbReference>
<dbReference type="OrthoDB" id="3224382at2"/>
<dbReference type="PANTHER" id="PTHR46383">
    <property type="entry name" value="ASPARTATE AMINOTRANSFERASE"/>
    <property type="match status" value="1"/>
</dbReference>
<reference evidence="8" key="1">
    <citation type="submission" date="2015-09" db="EMBL/GenBank/DDBJ databases">
        <title>Draft Genome Sequences of Two Novel Amoeba-resistant Intranuclear Bacteria, Candidatus Berkiella cookevillensis and Candidatus Berkiella aquae.</title>
        <authorList>
            <person name="Mehari Y.T."/>
            <person name="Arivett B.A."/>
            <person name="Farone A.L."/>
            <person name="Gunderson J.H."/>
            <person name="Farone M.B."/>
        </authorList>
    </citation>
    <scope>NUCLEOTIDE SEQUENCE [LARGE SCALE GENOMIC DNA]</scope>
    <source>
        <strain evidence="8">CC99</strain>
    </source>
</reference>
<accession>A0A0Q9YJV4</accession>
<dbReference type="Pfam" id="PF00155">
    <property type="entry name" value="Aminotran_1_2"/>
    <property type="match status" value="2"/>
</dbReference>
<protein>
    <submittedName>
        <fullName evidence="9">Aminotransferase class I/II-fold pyridoxal phosphate-dependent enzyme</fullName>
    </submittedName>
    <submittedName>
        <fullName evidence="8">Aspartate aminotransferase</fullName>
    </submittedName>
</protein>
<dbReference type="GO" id="GO:0008483">
    <property type="term" value="F:transaminase activity"/>
    <property type="evidence" value="ECO:0007669"/>
    <property type="project" value="UniProtKB-KW"/>
</dbReference>
<dbReference type="AlphaFoldDB" id="A0A0Q9YJV4"/>
<comment type="cofactor">
    <cofactor evidence="1">
        <name>pyridoxal 5'-phosphate</name>
        <dbReference type="ChEBI" id="CHEBI:597326"/>
    </cofactor>
</comment>
<evidence type="ECO:0000313" key="8">
    <source>
        <dbReference type="EMBL" id="KRG20025.1"/>
    </source>
</evidence>
<dbReference type="InterPro" id="IPR015421">
    <property type="entry name" value="PyrdxlP-dep_Trfase_major"/>
</dbReference>
<feature type="compositionally biased region" description="Basic and acidic residues" evidence="6">
    <location>
        <begin position="654"/>
        <end position="663"/>
    </location>
</feature>
<gene>
    <name evidence="8" type="ORF">CC99x_00246</name>
    <name evidence="9" type="ORF">CC99x_005700</name>
</gene>
<dbReference type="RefSeq" id="WP_057622810.1">
    <property type="nucleotide sequence ID" value="NZ_LKHV02000001.1"/>
</dbReference>
<sequence>MLKFTNTIRKKIHAFNQYCLKLPSIEIEQASKKQKLKLVKDNWMLVSGEGLSSSALKYSVLDVIKADVGSSGFLAPKKVIKKLQSIDEGDLVEYSGNHVPDTLTKRLQRYCQEEDIIAKNSKISSDVLTDNSADTHMKYSIIGNGTHNLITVLFSTLIKQPGDVIVVTDPTYGLLLNGITNVGGNYKAFPLEKEDEFKPSPQKLKTFITEINDKLRTKFIVDLEINAQLLQTFISAQAKNELANLFTSLKRTLIEENTQASDEVVSQINKFVAANITSQKQFSKLFLEQYSLKNCPRVRGFLSINPQTPAGSVLEQNEINKIADAIKDIDDLTIIDDLTHKDIMLSNKKAGSFSASSASNKTVSLLSFSKSFGLAGVRAGVGIGPQSLIKPMTERIFDQQSMISTYAITALESVMDLKKSKRDKYLSENNEIYIFRRNLVDAIVHGIKSIKDKTLRKKIRTKVNTLENFKKSLKDFLLEGIKGLSLVNNPDGGFFVQLDFSQFKGKYLGTTQLNQSLHFHQAFDYLTDVHTIPNELNFHFNTPSLRFALTMTEAEICEALLRIKGILNLLSDHPKEMLKEKPAQTKTKIQSITKVPTIATNTKAHDAESKPKSKDKKESASMRTRSESQAFLINFNRKKNETTIQTKAKTKALSVEKHKKEELPIAQRKEKRKKATYSVFRTR</sequence>
<dbReference type="Proteomes" id="UP000051494">
    <property type="component" value="Unassembled WGS sequence"/>
</dbReference>
<proteinExistence type="inferred from homology"/>
<reference evidence="9" key="3">
    <citation type="submission" date="2021-06" db="EMBL/GenBank/DDBJ databases">
        <title>Genomic Description and Analysis of Intracellular Bacteria, Candidatus Berkiella cookevillensis and Candidatus Berkiella aquae.</title>
        <authorList>
            <person name="Kidane D.T."/>
            <person name="Mehari Y.T."/>
            <person name="Rice F.C."/>
            <person name="Arivett B.A."/>
            <person name="Farone A.L."/>
            <person name="Berk S.G."/>
            <person name="Farone M.B."/>
        </authorList>
    </citation>
    <scope>NUCLEOTIDE SEQUENCE</scope>
    <source>
        <strain evidence="9">CC99</strain>
    </source>
</reference>
<comment type="similarity">
    <text evidence="2">Belongs to the class-I pyridoxal-phosphate-dependent aminotransferase family.</text>
</comment>
<keyword evidence="10" id="KW-1185">Reference proteome</keyword>
<dbReference type="InterPro" id="IPR050596">
    <property type="entry name" value="AspAT/PAT-like"/>
</dbReference>
<comment type="caution">
    <text evidence="8">The sequence shown here is derived from an EMBL/GenBank/DDBJ whole genome shotgun (WGS) entry which is preliminary data.</text>
</comment>
<feature type="domain" description="Aminotransferase class I/classII large" evidence="7">
    <location>
        <begin position="292"/>
        <end position="442"/>
    </location>
</feature>
<name>A0A0Q9YJV4_9GAMM</name>
<feature type="compositionally biased region" description="Basic and acidic residues" evidence="6">
    <location>
        <begin position="603"/>
        <end position="626"/>
    </location>
</feature>
<feature type="domain" description="Aminotransferase class I/classII large" evidence="7">
    <location>
        <begin position="73"/>
        <end position="221"/>
    </location>
</feature>
<keyword evidence="5" id="KW-0663">Pyridoxal phosphate</keyword>
<evidence type="ECO:0000256" key="5">
    <source>
        <dbReference type="ARBA" id="ARBA00022898"/>
    </source>
</evidence>
<dbReference type="InterPro" id="IPR004839">
    <property type="entry name" value="Aminotransferase_I/II_large"/>
</dbReference>
<dbReference type="GO" id="GO:0006520">
    <property type="term" value="P:amino acid metabolic process"/>
    <property type="evidence" value="ECO:0007669"/>
    <property type="project" value="InterPro"/>
</dbReference>
<evidence type="ECO:0000256" key="1">
    <source>
        <dbReference type="ARBA" id="ARBA00001933"/>
    </source>
</evidence>
<evidence type="ECO:0000256" key="3">
    <source>
        <dbReference type="ARBA" id="ARBA00022576"/>
    </source>
</evidence>